<dbReference type="InterPro" id="IPR022764">
    <property type="entry name" value="Peptidase_S54_rhomboid_dom"/>
</dbReference>
<dbReference type="Gene3D" id="1.20.1540.10">
    <property type="entry name" value="Rhomboid-like"/>
    <property type="match status" value="1"/>
</dbReference>
<evidence type="ECO:0000259" key="6">
    <source>
        <dbReference type="Pfam" id="PF01694"/>
    </source>
</evidence>
<dbReference type="EMBL" id="BAAAZI010000012">
    <property type="protein sequence ID" value="GAA4145336.1"/>
    <property type="molecule type" value="Genomic_DNA"/>
</dbReference>
<protein>
    <submittedName>
        <fullName evidence="8">Rhomboid family intramembrane serine protease</fullName>
    </submittedName>
</protein>
<feature type="transmembrane region" description="Helical" evidence="5">
    <location>
        <begin position="80"/>
        <end position="99"/>
    </location>
</feature>
<feature type="domain" description="DUF6576" evidence="7">
    <location>
        <begin position="255"/>
        <end position="287"/>
    </location>
</feature>
<proteinExistence type="predicted"/>
<evidence type="ECO:0000256" key="3">
    <source>
        <dbReference type="ARBA" id="ARBA00022989"/>
    </source>
</evidence>
<evidence type="ECO:0000256" key="1">
    <source>
        <dbReference type="ARBA" id="ARBA00004141"/>
    </source>
</evidence>
<evidence type="ECO:0000256" key="2">
    <source>
        <dbReference type="ARBA" id="ARBA00022692"/>
    </source>
</evidence>
<dbReference type="Pfam" id="PF01694">
    <property type="entry name" value="Rhomboid"/>
    <property type="match status" value="1"/>
</dbReference>
<feature type="domain" description="Peptidase S54 rhomboid" evidence="6">
    <location>
        <begin position="71"/>
        <end position="192"/>
    </location>
</feature>
<feature type="transmembrane region" description="Helical" evidence="5">
    <location>
        <begin position="111"/>
        <end position="136"/>
    </location>
</feature>
<keyword evidence="8" id="KW-0645">Protease</keyword>
<evidence type="ECO:0000256" key="4">
    <source>
        <dbReference type="ARBA" id="ARBA00023136"/>
    </source>
</evidence>
<evidence type="ECO:0000313" key="9">
    <source>
        <dbReference type="Proteomes" id="UP001500101"/>
    </source>
</evidence>
<dbReference type="Pfam" id="PF20216">
    <property type="entry name" value="DUF6576"/>
    <property type="match status" value="1"/>
</dbReference>
<dbReference type="GO" id="GO:0008233">
    <property type="term" value="F:peptidase activity"/>
    <property type="evidence" value="ECO:0007669"/>
    <property type="project" value="UniProtKB-KW"/>
</dbReference>
<accession>A0ABP7Z1E1</accession>
<dbReference type="InterPro" id="IPR035952">
    <property type="entry name" value="Rhomboid-like_sf"/>
</dbReference>
<organism evidence="8 9">
    <name type="scientific">Sphingobacterium kyonggiense</name>
    <dbReference type="NCBI Taxonomy" id="714075"/>
    <lineage>
        <taxon>Bacteria</taxon>
        <taxon>Pseudomonadati</taxon>
        <taxon>Bacteroidota</taxon>
        <taxon>Sphingobacteriia</taxon>
        <taxon>Sphingobacteriales</taxon>
        <taxon>Sphingobacteriaceae</taxon>
        <taxon>Sphingobacterium</taxon>
    </lineage>
</organism>
<reference evidence="9" key="1">
    <citation type="journal article" date="2019" name="Int. J. Syst. Evol. Microbiol.">
        <title>The Global Catalogue of Microorganisms (GCM) 10K type strain sequencing project: providing services to taxonomists for standard genome sequencing and annotation.</title>
        <authorList>
            <consortium name="The Broad Institute Genomics Platform"/>
            <consortium name="The Broad Institute Genome Sequencing Center for Infectious Disease"/>
            <person name="Wu L."/>
            <person name="Ma J."/>
        </authorList>
    </citation>
    <scope>NUCLEOTIDE SEQUENCE [LARGE SCALE GENOMIC DNA]</scope>
    <source>
        <strain evidence="9">JCM 16704</strain>
    </source>
</reference>
<dbReference type="GO" id="GO:0006508">
    <property type="term" value="P:proteolysis"/>
    <property type="evidence" value="ECO:0007669"/>
    <property type="project" value="UniProtKB-KW"/>
</dbReference>
<keyword evidence="3 5" id="KW-1133">Transmembrane helix</keyword>
<sequence length="291" mass="33735">MRRENGLKEFFRTTYRTGSPIPYIISIQVILFILIHVADLLVEVKVVQTPIYDMMLSYLGLPVQFNNFISQPWTLLTFPFLYSGLFQIVFDSLWLYWMGNIFLSFLNKRQFLTLFISSFILGGLVYLGLGFIPWLTKGPQSYLYSNSIGLAALVASLTVLVPHMELRLLIFGRVKFKTLAFIILGITLVFYAFANRAGALVYLMSIGWGILFMRQLQEGNDLSRFFQRRIKKKLRVVHTIQKTPSYRSFKSDLPNQEVIDEILDKISQSGYESLSSREKEILFKVSREEQE</sequence>
<dbReference type="InterPro" id="IPR046483">
    <property type="entry name" value="DUF6576"/>
</dbReference>
<evidence type="ECO:0000313" key="8">
    <source>
        <dbReference type="EMBL" id="GAA4145336.1"/>
    </source>
</evidence>
<gene>
    <name evidence="8" type="ORF">GCM10022216_29090</name>
</gene>
<keyword evidence="4 5" id="KW-0472">Membrane</keyword>
<keyword evidence="9" id="KW-1185">Reference proteome</keyword>
<name>A0ABP7Z1E1_9SPHI</name>
<feature type="transmembrane region" description="Helical" evidence="5">
    <location>
        <begin position="21"/>
        <end position="42"/>
    </location>
</feature>
<feature type="transmembrane region" description="Helical" evidence="5">
    <location>
        <begin position="142"/>
        <end position="162"/>
    </location>
</feature>
<dbReference type="RefSeq" id="WP_344675513.1">
    <property type="nucleotide sequence ID" value="NZ_BAAAZI010000012.1"/>
</dbReference>
<comment type="subcellular location">
    <subcellularLocation>
        <location evidence="1">Membrane</location>
        <topology evidence="1">Multi-pass membrane protein</topology>
    </subcellularLocation>
</comment>
<dbReference type="Proteomes" id="UP001500101">
    <property type="component" value="Unassembled WGS sequence"/>
</dbReference>
<evidence type="ECO:0000259" key="7">
    <source>
        <dbReference type="Pfam" id="PF20216"/>
    </source>
</evidence>
<feature type="transmembrane region" description="Helical" evidence="5">
    <location>
        <begin position="174"/>
        <end position="193"/>
    </location>
</feature>
<dbReference type="SUPFAM" id="SSF144091">
    <property type="entry name" value="Rhomboid-like"/>
    <property type="match status" value="1"/>
</dbReference>
<keyword evidence="8" id="KW-0378">Hydrolase</keyword>
<keyword evidence="2 5" id="KW-0812">Transmembrane</keyword>
<evidence type="ECO:0000256" key="5">
    <source>
        <dbReference type="SAM" id="Phobius"/>
    </source>
</evidence>
<comment type="caution">
    <text evidence="8">The sequence shown here is derived from an EMBL/GenBank/DDBJ whole genome shotgun (WGS) entry which is preliminary data.</text>
</comment>